<gene>
    <name evidence="3" type="ORF">OJ253_728</name>
</gene>
<name>A0A9D5DKH3_9CRYT</name>
<dbReference type="AlphaFoldDB" id="A0A9D5DKH3"/>
<keyword evidence="2" id="KW-1133">Transmembrane helix</keyword>
<feature type="region of interest" description="Disordered" evidence="1">
    <location>
        <begin position="1"/>
        <end position="27"/>
    </location>
</feature>
<organism evidence="3">
    <name type="scientific">Cryptosporidium canis</name>
    <dbReference type="NCBI Taxonomy" id="195482"/>
    <lineage>
        <taxon>Eukaryota</taxon>
        <taxon>Sar</taxon>
        <taxon>Alveolata</taxon>
        <taxon>Apicomplexa</taxon>
        <taxon>Conoidasida</taxon>
        <taxon>Coccidia</taxon>
        <taxon>Eucoccidiorida</taxon>
        <taxon>Eimeriorina</taxon>
        <taxon>Cryptosporidiidae</taxon>
        <taxon>Cryptosporidium</taxon>
    </lineage>
</organism>
<accession>A0A9D5DKH3</accession>
<evidence type="ECO:0000256" key="2">
    <source>
        <dbReference type="SAM" id="Phobius"/>
    </source>
</evidence>
<feature type="compositionally biased region" description="Basic and acidic residues" evidence="1">
    <location>
        <begin position="1"/>
        <end position="10"/>
    </location>
</feature>
<reference evidence="3" key="1">
    <citation type="submission" date="2022-10" db="EMBL/GenBank/DDBJ databases">
        <title>Adaptive evolution leads to modifications in subtelomeric GC content in a zoonotic Cryptosporidium species.</title>
        <authorList>
            <person name="Li J."/>
            <person name="Feng Y."/>
            <person name="Xiao L."/>
        </authorList>
    </citation>
    <scope>NUCLEOTIDE SEQUENCE</scope>
    <source>
        <strain evidence="3">33844</strain>
    </source>
</reference>
<feature type="region of interest" description="Disordered" evidence="1">
    <location>
        <begin position="236"/>
        <end position="264"/>
    </location>
</feature>
<feature type="transmembrane region" description="Helical" evidence="2">
    <location>
        <begin position="62"/>
        <end position="79"/>
    </location>
</feature>
<feature type="compositionally biased region" description="Basic and acidic residues" evidence="1">
    <location>
        <begin position="236"/>
        <end position="260"/>
    </location>
</feature>
<dbReference type="EMBL" id="JAPCXC010000010">
    <property type="protein sequence ID" value="KAJ1611889.1"/>
    <property type="molecule type" value="Genomic_DNA"/>
</dbReference>
<dbReference type="Proteomes" id="UP001067231">
    <property type="component" value="Unassembled WGS sequence"/>
</dbReference>
<proteinExistence type="predicted"/>
<sequence>MGSSSSDKRRSSGRRVSLESGRVDLSGKASAESNTGVFREMFGTKDNPTVIPFKSIIKNPKIYFPVIAITATLTAGHIQNPDASRELFFKSGGFSFAPEMLESGEAFFTINNVMSVANGAVFVGHIIAGSIIDRFGLLPCALIGHFLSVIGYSLMFLFHFSSFAYYFAGIQVYADVPKGQEHGRDAPHDRYGLLSYAPSPPGQSLRPDSDSHTPCFYIPLRQAPRQNGLQIFQHAEHLGERDRRAPREQRRPGGARERRNQGLQRAFMGQEDPLLALRCLLRIHALLCSFQNPLPALLQKYLPGQH</sequence>
<evidence type="ECO:0000313" key="3">
    <source>
        <dbReference type="EMBL" id="KAJ1611889.1"/>
    </source>
</evidence>
<feature type="transmembrane region" description="Helical" evidence="2">
    <location>
        <begin position="135"/>
        <end position="158"/>
    </location>
</feature>
<protein>
    <submittedName>
        <fullName evidence="3">Transmembrane domain-containing protein</fullName>
    </submittedName>
</protein>
<dbReference type="InterPro" id="IPR036259">
    <property type="entry name" value="MFS_trans_sf"/>
</dbReference>
<comment type="caution">
    <text evidence="3">The sequence shown here is derived from an EMBL/GenBank/DDBJ whole genome shotgun (WGS) entry which is preliminary data.</text>
</comment>
<dbReference type="SUPFAM" id="SSF103473">
    <property type="entry name" value="MFS general substrate transporter"/>
    <property type="match status" value="1"/>
</dbReference>
<keyword evidence="2" id="KW-0472">Membrane</keyword>
<keyword evidence="2 3" id="KW-0812">Transmembrane</keyword>
<feature type="transmembrane region" description="Helical" evidence="2">
    <location>
        <begin position="106"/>
        <end position="128"/>
    </location>
</feature>
<dbReference type="OrthoDB" id="340954at2759"/>
<evidence type="ECO:0000256" key="1">
    <source>
        <dbReference type="SAM" id="MobiDB-lite"/>
    </source>
</evidence>